<comment type="caution">
    <text evidence="5">The sequence shown here is derived from an EMBL/GenBank/DDBJ whole genome shotgun (WGS) entry which is preliminary data.</text>
</comment>
<sequence>MASIFTKILNRKIPGHFVWEDELCFSIMTLQPIREGHLMVIPKLEVNHWDDVSPETAAHLMLVAQKIAKAIKGVIPCKRIGLSIVGLEVPHTHIHLIPIDNMGDLDFSLAQETAPERLAAIAEKIKKSLQATGYSEADV</sequence>
<proteinExistence type="predicted"/>
<dbReference type="SUPFAM" id="SSF54197">
    <property type="entry name" value="HIT-like"/>
    <property type="match status" value="1"/>
</dbReference>
<evidence type="ECO:0000313" key="5">
    <source>
        <dbReference type="EMBL" id="PCJ43439.1"/>
    </source>
</evidence>
<evidence type="ECO:0000256" key="3">
    <source>
        <dbReference type="PROSITE-ProRule" id="PRU00464"/>
    </source>
</evidence>
<protein>
    <submittedName>
        <fullName evidence="5">HIT family protein</fullName>
    </submittedName>
</protein>
<feature type="short sequence motif" description="Histidine triad motif" evidence="2 3">
    <location>
        <begin position="91"/>
        <end position="95"/>
    </location>
</feature>
<dbReference type="PANTHER" id="PTHR46648">
    <property type="entry name" value="HIT FAMILY PROTEIN 1"/>
    <property type="match status" value="1"/>
</dbReference>
<dbReference type="Proteomes" id="UP000228987">
    <property type="component" value="Unassembled WGS sequence"/>
</dbReference>
<evidence type="ECO:0000256" key="1">
    <source>
        <dbReference type="PIRSR" id="PIRSR601310-1"/>
    </source>
</evidence>
<dbReference type="InterPro" id="IPR011146">
    <property type="entry name" value="HIT-like"/>
</dbReference>
<dbReference type="PANTHER" id="PTHR46648:SF1">
    <property type="entry name" value="ADENOSINE 5'-MONOPHOSPHORAMIDASE HNT1"/>
    <property type="match status" value="1"/>
</dbReference>
<evidence type="ECO:0000259" key="4">
    <source>
        <dbReference type="PROSITE" id="PS51084"/>
    </source>
</evidence>
<dbReference type="InterPro" id="IPR001310">
    <property type="entry name" value="Histidine_triad_HIT"/>
</dbReference>
<evidence type="ECO:0000256" key="2">
    <source>
        <dbReference type="PIRSR" id="PIRSR601310-3"/>
    </source>
</evidence>
<feature type="domain" description="HIT" evidence="4">
    <location>
        <begin position="4"/>
        <end position="107"/>
    </location>
</feature>
<reference evidence="6" key="1">
    <citation type="submission" date="2017-08" db="EMBL/GenBank/DDBJ databases">
        <title>A dynamic microbial community with high functional redundancy inhabits the cold, oxic subseafloor aquifer.</title>
        <authorList>
            <person name="Tully B.J."/>
            <person name="Wheat C.G."/>
            <person name="Glazer B.T."/>
            <person name="Huber J.A."/>
        </authorList>
    </citation>
    <scope>NUCLEOTIDE SEQUENCE [LARGE SCALE GENOMIC DNA]</scope>
</reference>
<dbReference type="AlphaFoldDB" id="A0A2A5CHT7"/>
<accession>A0A2A5CHT7</accession>
<dbReference type="GO" id="GO:0009117">
    <property type="term" value="P:nucleotide metabolic process"/>
    <property type="evidence" value="ECO:0007669"/>
    <property type="project" value="TreeGrafter"/>
</dbReference>
<evidence type="ECO:0000313" key="6">
    <source>
        <dbReference type="Proteomes" id="UP000228987"/>
    </source>
</evidence>
<dbReference type="EMBL" id="NVWI01000001">
    <property type="protein sequence ID" value="PCJ43439.1"/>
    <property type="molecule type" value="Genomic_DNA"/>
</dbReference>
<organism evidence="5 6">
    <name type="scientific">SAR86 cluster bacterium</name>
    <dbReference type="NCBI Taxonomy" id="2030880"/>
    <lineage>
        <taxon>Bacteria</taxon>
        <taxon>Pseudomonadati</taxon>
        <taxon>Pseudomonadota</taxon>
        <taxon>Gammaproteobacteria</taxon>
        <taxon>SAR86 cluster</taxon>
    </lineage>
</organism>
<dbReference type="PRINTS" id="PR00332">
    <property type="entry name" value="HISTRIAD"/>
</dbReference>
<dbReference type="GO" id="GO:0003824">
    <property type="term" value="F:catalytic activity"/>
    <property type="evidence" value="ECO:0007669"/>
    <property type="project" value="InterPro"/>
</dbReference>
<gene>
    <name evidence="5" type="ORF">COA71_00770</name>
</gene>
<dbReference type="InterPro" id="IPR036265">
    <property type="entry name" value="HIT-like_sf"/>
</dbReference>
<feature type="active site" description="Tele-AMP-histidine intermediate" evidence="1">
    <location>
        <position position="93"/>
    </location>
</feature>
<dbReference type="Pfam" id="PF01230">
    <property type="entry name" value="HIT"/>
    <property type="match status" value="1"/>
</dbReference>
<name>A0A2A5CHT7_9GAMM</name>
<dbReference type="Gene3D" id="3.30.428.10">
    <property type="entry name" value="HIT-like"/>
    <property type="match status" value="1"/>
</dbReference>
<dbReference type="PROSITE" id="PS51084">
    <property type="entry name" value="HIT_2"/>
    <property type="match status" value="1"/>
</dbReference>